<dbReference type="Proteomes" id="UP000273159">
    <property type="component" value="Unassembled WGS sequence"/>
</dbReference>
<proteinExistence type="predicted"/>
<keyword evidence="2" id="KW-0812">Transmembrane</keyword>
<evidence type="ECO:0000313" key="5">
    <source>
        <dbReference type="Proteomes" id="UP000273159"/>
    </source>
</evidence>
<feature type="region of interest" description="Disordered" evidence="1">
    <location>
        <begin position="36"/>
        <end position="121"/>
    </location>
</feature>
<name>A0A3B0FGZ1_PSEPS</name>
<feature type="compositionally biased region" description="Pro residues" evidence="1">
    <location>
        <begin position="93"/>
        <end position="116"/>
    </location>
</feature>
<reference evidence="4 5" key="1">
    <citation type="submission" date="2018-10" db="EMBL/GenBank/DDBJ databases">
        <title>Genome-guide identification and characterization of bacteria that degrade polycyclic aromatic hydrocarbons and resist hexavalent chromium simultaneously.</title>
        <authorList>
            <person name="Feng H."/>
        </authorList>
    </citation>
    <scope>NUCLEOTIDE SEQUENCE [LARGE SCALE GENOMIC DNA]</scope>
    <source>
        <strain evidence="4 5">J015</strain>
    </source>
</reference>
<dbReference type="PANTHER" id="PTHR10587">
    <property type="entry name" value="GLYCOSYL TRANSFERASE-RELATED"/>
    <property type="match status" value="1"/>
</dbReference>
<keyword evidence="2" id="KW-0472">Membrane</keyword>
<organism evidence="4 5">
    <name type="scientific">Pseudarthrobacter phenanthrenivorans</name>
    <name type="common">Arthrobacter phenanthrenivorans</name>
    <dbReference type="NCBI Taxonomy" id="361575"/>
    <lineage>
        <taxon>Bacteria</taxon>
        <taxon>Bacillati</taxon>
        <taxon>Actinomycetota</taxon>
        <taxon>Actinomycetes</taxon>
        <taxon>Micrococcales</taxon>
        <taxon>Micrococcaceae</taxon>
        <taxon>Pseudarthrobacter</taxon>
    </lineage>
</organism>
<dbReference type="PROSITE" id="PS51677">
    <property type="entry name" value="NODB"/>
    <property type="match status" value="1"/>
</dbReference>
<dbReference type="SUPFAM" id="SSF88713">
    <property type="entry name" value="Glycoside hydrolase/deacetylase"/>
    <property type="match status" value="1"/>
</dbReference>
<dbReference type="InterPro" id="IPR011330">
    <property type="entry name" value="Glyco_hydro/deAcase_b/a-brl"/>
</dbReference>
<keyword evidence="2" id="KW-1133">Transmembrane helix</keyword>
<dbReference type="InterPro" id="IPR050248">
    <property type="entry name" value="Polysacc_deacetylase_ArnD"/>
</dbReference>
<accession>A0A3B0FGZ1</accession>
<dbReference type="AlphaFoldDB" id="A0A3B0FGZ1"/>
<dbReference type="GO" id="GO:0016020">
    <property type="term" value="C:membrane"/>
    <property type="evidence" value="ECO:0007669"/>
    <property type="project" value="TreeGrafter"/>
</dbReference>
<dbReference type="GO" id="GO:0005975">
    <property type="term" value="P:carbohydrate metabolic process"/>
    <property type="evidence" value="ECO:0007669"/>
    <property type="project" value="InterPro"/>
</dbReference>
<evidence type="ECO:0000259" key="3">
    <source>
        <dbReference type="PROSITE" id="PS51677"/>
    </source>
</evidence>
<sequence>MTTALQGGRRRAVALVVALALLALAIGVALFFRSPGASPPPSAATGSPDSSSSASPGSSASTVPGTETPSAAPSVPQPSDPATETPEAGQNPVQPPVTVPPVPEPPAEPPPPPAAPFPASLRGQDLTVIPGAGRVVALTFDAGANGAGLPKILSALSARGVPGTFFLTGNWAEANPDGVGQIVSAGHRVANHSMTHPGFTGLSDAQIGQQVRGAEQVILAAGADPRPLFRFPFGERDARTIAAVNDAGYVAVRWTVDTLGWKGTSGGVSAQVVADRTLAGLQPGEIVLMHIGSNPDDGTTLDADALPAIIDRISAAGYGFVTLDTLLAP</sequence>
<evidence type="ECO:0000256" key="1">
    <source>
        <dbReference type="SAM" id="MobiDB-lite"/>
    </source>
</evidence>
<dbReference type="InterPro" id="IPR002509">
    <property type="entry name" value="NODB_dom"/>
</dbReference>
<dbReference type="Pfam" id="PF01522">
    <property type="entry name" value="Polysacc_deac_1"/>
    <property type="match status" value="1"/>
</dbReference>
<dbReference type="PANTHER" id="PTHR10587:SF128">
    <property type="entry name" value="POLYSACCHARIDE DEACETYLASE PDAB-RELATED"/>
    <property type="match status" value="1"/>
</dbReference>
<dbReference type="CDD" id="cd10917">
    <property type="entry name" value="CE4_NodB_like_6s_7s"/>
    <property type="match status" value="1"/>
</dbReference>
<reference evidence="5" key="2">
    <citation type="submission" date="2018-10" db="EMBL/GenBank/DDBJ databases">
        <authorList>
            <person name="Wang Y."/>
            <person name="Wang J."/>
            <person name="Yang X."/>
            <person name="Wang Z."/>
            <person name="Huang Y."/>
        </authorList>
    </citation>
    <scope>NUCLEOTIDE SEQUENCE [LARGE SCALE GENOMIC DNA]</scope>
    <source>
        <strain evidence="5">J015</strain>
    </source>
</reference>
<gene>
    <name evidence="4" type="ORF">D7Z96_09975</name>
</gene>
<feature type="compositionally biased region" description="Low complexity" evidence="1">
    <location>
        <begin position="43"/>
        <end position="66"/>
    </location>
</feature>
<comment type="caution">
    <text evidence="4">The sequence shown here is derived from an EMBL/GenBank/DDBJ whole genome shotgun (WGS) entry which is preliminary data.</text>
</comment>
<dbReference type="GO" id="GO:0016810">
    <property type="term" value="F:hydrolase activity, acting on carbon-nitrogen (but not peptide) bonds"/>
    <property type="evidence" value="ECO:0007669"/>
    <property type="project" value="InterPro"/>
</dbReference>
<evidence type="ECO:0000313" key="4">
    <source>
        <dbReference type="EMBL" id="RKO24184.1"/>
    </source>
</evidence>
<dbReference type="EMBL" id="RBNH01000007">
    <property type="protein sequence ID" value="RKO24184.1"/>
    <property type="molecule type" value="Genomic_DNA"/>
</dbReference>
<feature type="transmembrane region" description="Helical" evidence="2">
    <location>
        <begin position="12"/>
        <end position="32"/>
    </location>
</feature>
<protein>
    <submittedName>
        <fullName evidence="4">Polysaccharide deacetylase family protein</fullName>
    </submittedName>
</protein>
<feature type="domain" description="NodB homology" evidence="3">
    <location>
        <begin position="134"/>
        <end position="321"/>
    </location>
</feature>
<dbReference type="RefSeq" id="WP_120692385.1">
    <property type="nucleotide sequence ID" value="NZ_RBNH01000007.1"/>
</dbReference>
<evidence type="ECO:0000256" key="2">
    <source>
        <dbReference type="SAM" id="Phobius"/>
    </source>
</evidence>
<dbReference type="Gene3D" id="3.20.20.370">
    <property type="entry name" value="Glycoside hydrolase/deacetylase"/>
    <property type="match status" value="1"/>
</dbReference>